<dbReference type="STRING" id="497965.Cyan7822_2487"/>
<evidence type="ECO:0000256" key="1">
    <source>
        <dbReference type="ARBA" id="ARBA00005395"/>
    </source>
</evidence>
<dbReference type="RefSeq" id="WP_013322564.1">
    <property type="nucleotide sequence ID" value="NC_014501.1"/>
</dbReference>
<name>E0UGX8_GLOV7</name>
<keyword evidence="7" id="KW-1185">Reference proteome</keyword>
<dbReference type="InterPro" id="IPR000182">
    <property type="entry name" value="GNAT_dom"/>
</dbReference>
<dbReference type="SUPFAM" id="SSF55729">
    <property type="entry name" value="Acyl-CoA N-acyltransferases (Nat)"/>
    <property type="match status" value="1"/>
</dbReference>
<keyword evidence="4" id="KW-0012">Acyltransferase</keyword>
<keyword evidence="3 6" id="KW-0808">Transferase</keyword>
<dbReference type="PANTHER" id="PTHR43420">
    <property type="entry name" value="ACETYLTRANSFERASE"/>
    <property type="match status" value="1"/>
</dbReference>
<evidence type="ECO:0000313" key="6">
    <source>
        <dbReference type="EMBL" id="ADN14459.1"/>
    </source>
</evidence>
<dbReference type="InterPro" id="IPR050680">
    <property type="entry name" value="YpeA/RimI_acetyltransf"/>
</dbReference>
<sequence length="196" mass="22129">MSFVKLKLQSAIATQLPQVVELDQLTLGGLWTLEGYRRELESPNSELLVLSVVDPSTTDPEQIIGCGCFWAILEEAHITLLAIHPEYQGRGLGKLLLYALLKNAVKRKLERATLEVREANQVALSVYKKFGFKTAGRRKGYYQQTGEDALVLWRGDLHYPSFKQELESWQQQIENQLLEQGLSLTVVEESLIGQIS</sequence>
<dbReference type="PANTHER" id="PTHR43420:SF44">
    <property type="entry name" value="ACETYLTRANSFERASE YPEA"/>
    <property type="match status" value="1"/>
</dbReference>
<dbReference type="InterPro" id="IPR006464">
    <property type="entry name" value="AcTrfase_RimI/Ard1"/>
</dbReference>
<dbReference type="Pfam" id="PF00583">
    <property type="entry name" value="Acetyltransf_1"/>
    <property type="match status" value="1"/>
</dbReference>
<dbReference type="HOGENOM" id="CLU_013985_23_1_3"/>
<dbReference type="Gene3D" id="3.40.630.30">
    <property type="match status" value="1"/>
</dbReference>
<comment type="similarity">
    <text evidence="1">Belongs to the acetyltransferase family. RimI subfamily.</text>
</comment>
<dbReference type="AlphaFoldDB" id="E0UGX8"/>
<evidence type="ECO:0000256" key="4">
    <source>
        <dbReference type="ARBA" id="ARBA00023315"/>
    </source>
</evidence>
<dbReference type="OrthoDB" id="9794566at2"/>
<dbReference type="KEGG" id="cyj:Cyan7822_2487"/>
<dbReference type="PROSITE" id="PS51186">
    <property type="entry name" value="GNAT"/>
    <property type="match status" value="1"/>
</dbReference>
<dbReference type="Proteomes" id="UP000008206">
    <property type="component" value="Chromosome"/>
</dbReference>
<evidence type="ECO:0000256" key="3">
    <source>
        <dbReference type="ARBA" id="ARBA00022679"/>
    </source>
</evidence>
<dbReference type="eggNOG" id="COG0456">
    <property type="taxonomic scope" value="Bacteria"/>
</dbReference>
<evidence type="ECO:0000259" key="5">
    <source>
        <dbReference type="PROSITE" id="PS51186"/>
    </source>
</evidence>
<feature type="domain" description="N-acetyltransferase" evidence="5">
    <location>
        <begin position="6"/>
        <end position="157"/>
    </location>
</feature>
<dbReference type="GO" id="GO:0008080">
    <property type="term" value="F:N-acetyltransferase activity"/>
    <property type="evidence" value="ECO:0007669"/>
    <property type="project" value="InterPro"/>
</dbReference>
<dbReference type="NCBIfam" id="TIGR01575">
    <property type="entry name" value="rimI"/>
    <property type="match status" value="1"/>
</dbReference>
<dbReference type="EMBL" id="CP002198">
    <property type="protein sequence ID" value="ADN14459.1"/>
    <property type="molecule type" value="Genomic_DNA"/>
</dbReference>
<proteinExistence type="inferred from homology"/>
<accession>E0UGX8</accession>
<dbReference type="InterPro" id="IPR016181">
    <property type="entry name" value="Acyl_CoA_acyltransferase"/>
</dbReference>
<organism evidence="6 7">
    <name type="scientific">Gloeothece verrucosa (strain PCC 7822)</name>
    <name type="common">Cyanothece sp. (strain PCC 7822)</name>
    <dbReference type="NCBI Taxonomy" id="497965"/>
    <lineage>
        <taxon>Bacteria</taxon>
        <taxon>Bacillati</taxon>
        <taxon>Cyanobacteriota</taxon>
        <taxon>Cyanophyceae</taxon>
        <taxon>Oscillatoriophycideae</taxon>
        <taxon>Chroococcales</taxon>
        <taxon>Aphanothecaceae</taxon>
        <taxon>Gloeothece</taxon>
        <taxon>Gloeothece verrucosa</taxon>
    </lineage>
</organism>
<gene>
    <name evidence="6" type="ordered locus">Cyan7822_2487</name>
</gene>
<protein>
    <submittedName>
        <fullName evidence="6">Ribosomal-protein-alanine acetyltransferase</fullName>
    </submittedName>
</protein>
<evidence type="ECO:0000313" key="7">
    <source>
        <dbReference type="Proteomes" id="UP000008206"/>
    </source>
</evidence>
<evidence type="ECO:0000256" key="2">
    <source>
        <dbReference type="ARBA" id="ARBA00022490"/>
    </source>
</evidence>
<reference evidence="7" key="1">
    <citation type="journal article" date="2011" name="MBio">
        <title>Novel metabolic attributes of the genus Cyanothece, comprising a group of unicellular nitrogen-fixing Cyanobacteria.</title>
        <authorList>
            <person name="Bandyopadhyay A."/>
            <person name="Elvitigala T."/>
            <person name="Welsh E."/>
            <person name="Stockel J."/>
            <person name="Liberton M."/>
            <person name="Min H."/>
            <person name="Sherman L.A."/>
            <person name="Pakrasi H.B."/>
        </authorList>
    </citation>
    <scope>NUCLEOTIDE SEQUENCE [LARGE SCALE GENOMIC DNA]</scope>
    <source>
        <strain evidence="7">PCC 7822</strain>
    </source>
</reference>
<keyword evidence="2" id="KW-0963">Cytoplasm</keyword>